<name>A0ABP0HJK0_9DINO</name>
<keyword evidence="1" id="KW-0472">Membrane</keyword>
<protein>
    <submittedName>
        <fullName evidence="2">Uncharacterized protein</fullName>
    </submittedName>
</protein>
<evidence type="ECO:0000313" key="3">
    <source>
        <dbReference type="Proteomes" id="UP001642464"/>
    </source>
</evidence>
<dbReference type="EMBL" id="CAXAMM010000897">
    <property type="protein sequence ID" value="CAK8989514.1"/>
    <property type="molecule type" value="Genomic_DNA"/>
</dbReference>
<feature type="transmembrane region" description="Helical" evidence="1">
    <location>
        <begin position="20"/>
        <end position="39"/>
    </location>
</feature>
<comment type="caution">
    <text evidence="2">The sequence shown here is derived from an EMBL/GenBank/DDBJ whole genome shotgun (WGS) entry which is preliminary data.</text>
</comment>
<proteinExistence type="predicted"/>
<reference evidence="2 3" key="1">
    <citation type="submission" date="2024-02" db="EMBL/GenBank/DDBJ databases">
        <authorList>
            <person name="Chen Y."/>
            <person name="Shah S."/>
            <person name="Dougan E. K."/>
            <person name="Thang M."/>
            <person name="Chan C."/>
        </authorList>
    </citation>
    <scope>NUCLEOTIDE SEQUENCE [LARGE SCALE GENOMIC DNA]</scope>
</reference>
<feature type="non-terminal residue" evidence="2">
    <location>
        <position position="1"/>
    </location>
</feature>
<sequence>KHFGTSYSPLLEDLFSTVTMLRVIAGAVIMATSFTLMGCGGCNQDALTSCAQTYNSDPTISAGTDAVCKTWQTYTSCVKDAACCDFDIESDGTTKAWKDYLDSLLTMKDSLCTGSNAVSNQCS</sequence>
<gene>
    <name evidence="2" type="ORF">SCF082_LOCUS1839</name>
</gene>
<organism evidence="2 3">
    <name type="scientific">Durusdinium trenchii</name>
    <dbReference type="NCBI Taxonomy" id="1381693"/>
    <lineage>
        <taxon>Eukaryota</taxon>
        <taxon>Sar</taxon>
        <taxon>Alveolata</taxon>
        <taxon>Dinophyceae</taxon>
        <taxon>Suessiales</taxon>
        <taxon>Symbiodiniaceae</taxon>
        <taxon>Durusdinium</taxon>
    </lineage>
</organism>
<evidence type="ECO:0000256" key="1">
    <source>
        <dbReference type="SAM" id="Phobius"/>
    </source>
</evidence>
<keyword evidence="1" id="KW-0812">Transmembrane</keyword>
<evidence type="ECO:0000313" key="2">
    <source>
        <dbReference type="EMBL" id="CAK8989514.1"/>
    </source>
</evidence>
<keyword evidence="1" id="KW-1133">Transmembrane helix</keyword>
<keyword evidence="3" id="KW-1185">Reference proteome</keyword>
<accession>A0ABP0HJK0</accession>
<dbReference type="Proteomes" id="UP001642464">
    <property type="component" value="Unassembled WGS sequence"/>
</dbReference>